<organism evidence="3 4">
    <name type="scientific">Baudoinia panamericana (strain UAMH 10762)</name>
    <name type="common">Angels' share fungus</name>
    <name type="synonym">Baudoinia compniacensis (strain UAMH 10762)</name>
    <dbReference type="NCBI Taxonomy" id="717646"/>
    <lineage>
        <taxon>Eukaryota</taxon>
        <taxon>Fungi</taxon>
        <taxon>Dikarya</taxon>
        <taxon>Ascomycota</taxon>
        <taxon>Pezizomycotina</taxon>
        <taxon>Dothideomycetes</taxon>
        <taxon>Dothideomycetidae</taxon>
        <taxon>Mycosphaerellales</taxon>
        <taxon>Teratosphaeriaceae</taxon>
        <taxon>Baudoinia</taxon>
    </lineage>
</organism>
<keyword evidence="1" id="KW-0175">Coiled coil</keyword>
<dbReference type="OrthoDB" id="6133115at2759"/>
<dbReference type="HOGENOM" id="CLU_520726_0_0_1"/>
<gene>
    <name evidence="3" type="ORF">BAUCODRAFT_127820</name>
</gene>
<dbReference type="AlphaFoldDB" id="M2N957"/>
<dbReference type="EMBL" id="KB445550">
    <property type="protein sequence ID" value="EMD00699.1"/>
    <property type="molecule type" value="Genomic_DNA"/>
</dbReference>
<feature type="coiled-coil region" evidence="1">
    <location>
        <begin position="161"/>
        <end position="310"/>
    </location>
</feature>
<dbReference type="eggNOG" id="ENOG502QQ4F">
    <property type="taxonomic scope" value="Eukaryota"/>
</dbReference>
<accession>M2N957</accession>
<dbReference type="GeneID" id="19108173"/>
<evidence type="ECO:0000313" key="3">
    <source>
        <dbReference type="EMBL" id="EMD00699.1"/>
    </source>
</evidence>
<dbReference type="RefSeq" id="XP_007671883.1">
    <property type="nucleotide sequence ID" value="XM_007673693.1"/>
</dbReference>
<sequence>MTSYGDDGYDYDRRRRRSPQGYHDTYRRQQYLNPGGGGGLQRSRSQGHGPTPNIYIYNDQVQDANQRASSPGLMPIPVPAPAPPQAYPQAYPQPYPVAVPYPASPEMRGRRHDLVEDLAEMAILEKVGVGRSRSRGRSDVALVDRPDFYEWRLEQKERELEEQKRRQLWEKEAELRRMRDEARRHKAEEDAEAEKKRIISDWEDRKRKEAAAAKDAEIKAIEKMERERKEAKEAEVRALERLERDKREAREEEERIRDKIEREKIEAKAKKERERQEFLREEWERAEKKKAEAKAEKEKLEHEMRKRLEAFGVYSQAQIDFMVSEESAKKLKEERDRPIGRVGQIELWKPVRPVYPKVHRDYLSVDTLIYYDIEYEIDRADPNYIIIRREMDRYETEVLFEHTRRLRAGDRKLLIEAPKKEKNYAWYRKRDRSSSRVRQVGILEVKKII</sequence>
<name>M2N957_BAUPA</name>
<dbReference type="Proteomes" id="UP000011761">
    <property type="component" value="Unassembled WGS sequence"/>
</dbReference>
<evidence type="ECO:0000313" key="4">
    <source>
        <dbReference type="Proteomes" id="UP000011761"/>
    </source>
</evidence>
<reference evidence="3 4" key="1">
    <citation type="journal article" date="2012" name="PLoS Pathog.">
        <title>Diverse lifestyles and strategies of plant pathogenesis encoded in the genomes of eighteen Dothideomycetes fungi.</title>
        <authorList>
            <person name="Ohm R.A."/>
            <person name="Feau N."/>
            <person name="Henrissat B."/>
            <person name="Schoch C.L."/>
            <person name="Horwitz B.A."/>
            <person name="Barry K.W."/>
            <person name="Condon B.J."/>
            <person name="Copeland A.C."/>
            <person name="Dhillon B."/>
            <person name="Glaser F."/>
            <person name="Hesse C.N."/>
            <person name="Kosti I."/>
            <person name="LaButti K."/>
            <person name="Lindquist E.A."/>
            <person name="Lucas S."/>
            <person name="Salamov A.A."/>
            <person name="Bradshaw R.E."/>
            <person name="Ciuffetti L."/>
            <person name="Hamelin R.C."/>
            <person name="Kema G.H.J."/>
            <person name="Lawrence C."/>
            <person name="Scott J.A."/>
            <person name="Spatafora J.W."/>
            <person name="Turgeon B.G."/>
            <person name="de Wit P.J.G.M."/>
            <person name="Zhong S."/>
            <person name="Goodwin S.B."/>
            <person name="Grigoriev I.V."/>
        </authorList>
    </citation>
    <scope>NUCLEOTIDE SEQUENCE [LARGE SCALE GENOMIC DNA]</scope>
    <source>
        <strain evidence="3 4">UAMH 10762</strain>
    </source>
</reference>
<evidence type="ECO:0000256" key="1">
    <source>
        <dbReference type="SAM" id="Coils"/>
    </source>
</evidence>
<protein>
    <submittedName>
        <fullName evidence="3">Uncharacterized protein</fullName>
    </submittedName>
</protein>
<proteinExistence type="predicted"/>
<evidence type="ECO:0000256" key="2">
    <source>
        <dbReference type="SAM" id="MobiDB-lite"/>
    </source>
</evidence>
<dbReference type="KEGG" id="bcom:BAUCODRAFT_127820"/>
<feature type="region of interest" description="Disordered" evidence="2">
    <location>
        <begin position="1"/>
        <end position="55"/>
    </location>
</feature>
<keyword evidence="4" id="KW-1185">Reference proteome</keyword>